<dbReference type="SUPFAM" id="SSF117839">
    <property type="entry name" value="WWE domain"/>
    <property type="match status" value="1"/>
</dbReference>
<evidence type="ECO:0000256" key="2">
    <source>
        <dbReference type="ARBA" id="ARBA00022553"/>
    </source>
</evidence>
<gene>
    <name evidence="15" type="ORF">LGLO00237_LOCUS14466</name>
</gene>
<feature type="domain" description="UBA" evidence="11">
    <location>
        <begin position="2792"/>
        <end position="2840"/>
    </location>
</feature>
<comment type="subcellular location">
    <subcellularLocation>
        <location evidence="1">Nucleus</location>
    </subcellularLocation>
</comment>
<feature type="region of interest" description="Disordered" evidence="10">
    <location>
        <begin position="3504"/>
        <end position="3523"/>
    </location>
</feature>
<feature type="compositionally biased region" description="Basic and acidic residues" evidence="10">
    <location>
        <begin position="1730"/>
        <end position="1744"/>
    </location>
</feature>
<dbReference type="Gene3D" id="3.30.2160.10">
    <property type="entry name" value="Hect, E3 ligase catalytic domain"/>
    <property type="match status" value="1"/>
</dbReference>
<feature type="active site" description="Glycyl thioester intermediate" evidence="8">
    <location>
        <position position="4160"/>
    </location>
</feature>
<sequence length="4198" mass="472889">MIANRYSNESYLAAEVALPILLDHFSSDHAHRKTGEKDLQWQWQDNEAWRPYPAQLNAQLEAARKNNKQTVSFCLGGHKYELDFTALHQRNTLTGRVRKIRFKSAAKISDVRDENALAFNWPTLSRLLNTISKEKALVKQITGSTAISEKVLSKISEVTKALRESLKIPPEAANDQGDEARRVVEHLSKLIATHVRPCTIAAKSVGFATEACWPEDTPPKITQLSWRLACSRLEHYLENGVDASFWKSFEDIVSDGNYSKPLTVIPHGHEEQHYLNLLTKLVLKYVYETKDNEPKRPEIIGSVLRLLLSQGSPECHLKAMTLLLKCGGELPVKDILLDWRNEIKKQGSQVLRSAWCLHTFKPPVPGREADEAQHLPEVHSCSDGTHVYVLSPRWGLLKIGTGLNGTVCGQVVVHNQSMCVHGTAHITYVPADSKEEKDHGKGFLLMRSPYFPQRLLPIDPDTLLLMVHNVCLDKNLKGLEDPEEEELNSFNVVPVVDFGNEKPTSGLYVDARYRGEWIPSQITSVSDKDTVTLHFDNPAYADKKFSVREVAPFGTHVALLPYLTSNRRARSELDLSHGAIYKANYSKEATWLTPYVRQQIFEKILTANWKVGSMIILSNGGHLMFDATRVVYVDADGKEKECSLQCKNRTLPIFYDPPSGDVICMEQREAEDSEAKDTWMVITKAGLNIRRGPNVNSPKMRDDDWLRPDEKVVALEVKSDWLRHDRGWSCIKNGVKRYMKQIRSCKVYLDRHPLSVKDRTTILAKYRRRVVCDSMIVAQQVRDYDTKSDTKVAADITALLEKISSEMGAFVNKGEKYILKMEELKKFPTLGKTAILSFLQQLGFCRDKKQFEITVTPCAQDVIKDFLRRLPTMLRYWEVEDVRIVSETSKRVSIDLPSTTAMKPDQVHCCATGVVSGDGVELYKCVHPQCNTHISKFAIMNRSIPKSLRGRRTGNKFQYEVGFPVVRSEPAPETKDSKKGAEWEASSTPYEQLELCYYDWRRGQMVLVSPHAKFNDTCAAHVFSASTGKLSTSLQLETNATSLCFATPPGDDTAGLVWAIGYSSGGNIGAYLLEKWVCLNCPPEPAFKDVEEKRNALSSDTAIAAILEAMPCIETGRYLRKSLESVGEFIKDLTRPETGASPGVATATLKLFHRYARTLSLDIETASPVVRKDYASFLNELRPYLEKLPGSETEEQKSLRVKFLSMAFPVLFPSWDERLNFIVGLHKNRSPMSDATMTVLTERYRQVYAGILFPGHFSLYDGLDTKDKAELISEESLKNIQYLHRVVLKSRTEDSDLDPSLASLQLLMLLEQFHHLSTADSTMAETEAFAVHKLLQLEKGDEVDVLDHSNWRPARIIDKKKDQSFLVHYIGFDSKYDEWQSVASGHIAPRGTKCRWPKKSDAKGRVDIAKQRARRAARCLFQVATATLSTCVSIIEKSLADRKKDQETEKQSTPLPGYASDLMLFSMFCIVRVGFEHGQDKIFDLMRSCFDLLKLGIQEPKLLSRELFILKRMLRYVLEYLFHNPTASHRVFGTDIKQKDLVSEILPVVKLPDYRGINVIQFLHKFYACPLTGRALTERKDYTSWDAATRLSVFFDYCVGQHSKITGDGYCPVDISFVRNGERGFAAAAIRMCSNLRPKGKRVSLAEHAISFAQSKQLISFMNQCREKSYRMIVFQHGQRGLPMWFRNLVAMSFVHIRKPVIVALNSHAEMREQKARKLAALAAKKAKEEEKKKAAEAKADDAKQAAPTPSSRSDAKEDTSGADEKEGGERVERKAERKGREAKSAEAKAGNEEDDAGEESERSEDGDEDGKEKNKLSPPGKNPRLSSRESSPGPGDIPKHVLTMVGKWSHNAWLIFCLTDKIPKSPLSTEKKKPPASSAEEQEEAPDYQEAVGSPVLFEKALDRKMKWINHFIKSANGLDPDRMLQWAQHAESTFNGRLMFLQSVASFNMRGGDTAAAVMIDEVFPQIWAALRNSDQVDIFQPMFRGQMSQGGAEIVRGFFQSIAAILTSYVEMDEKDLPSTDLLRFRMYILLPFISSDVSSRGVQMFLDSGIAHALCRFALSPALNRLHPSVAAMAWRSFVHLVVVYLSKTTSECSEEHRQHLDQIVDVLKSQLKSDTMEIQRAGAFQDVPLTIGAKRRAFVDSLKVDDIIDARTYSGDWRVAKVVRVKPSSVFVTWRGYVMETNENIFKDSGRLAPFTSRASLELPQRDPDFHAAPFKLKEENLRRAGPTLLKAFAAGDKAEIEELNKYRPLNFRMFRCLDVLKILAAVASPCSTVCHELLSTLINSVRHPEKAIPGVLQLEFVRLLQAHLPACDHQIKETSETLFQLFSFISGGALSEVEKLTSNQIEVEEEAVEDVTEEIEKLQQIEANKKPATQKFNMEANWRCVMCRFDNPGKMHACANCFIPREISQPEFPLFLKEQKENEGRKKELAKKLKEDEEKRLQAQKAKAEEKKKEDKAPEEKKKKTEPQDAKESERHVFQSWSESGVRNNSHKLLTWAMTDLFRTLLNGSSPSWEKAICEQVHLALSHIPSTLESLMSMSSKYESKSPLGGERISEKSWLNACDALAALQLLGGFEGNVYEGSYVVVQQSHQIVRRGWVKTVSPKLIVELCDPPSIGGQTQEIVCHRKDITPVALLDELSESHLFGEPAETQRAEIGKILSAVLKCLEASSLSRVPVPRKSAGFLYRTSAQQLAVGTCSVICKLFLKSLAAFRAPALKIDLEMLMPLFKFTKGKNFSGGFSDTSTALPTHWNALMELGMRSSEEKKFVRDIRAASYLLRPSQTSSDGSDEKLTKPTILQHVDTLCGLGFSKNMAKAALAASNGDLGQAGHMLTDGQVLDRDSTSAWKTCLRRLDLADSVAAWERMTAKESSMNTSKWRGKPGIANPQDIHMGSDVVGKESDSDTGFEWPEDALAHPVGLVVKFRHVDYPVRNLKFILGQRVRAQDMHHEWYDAEIIEVKGDWVKLHYDKFDHFWDEWIDVKRQWRKLQIPGAKKLSAFVRTVDHGLPFNLKAGVVWKVSDQNPSIVLVKFPGSGFQPTHFIWSDINDLEPYISSTATAASASLPGPQLSASLKALNETQMSHTLAVLQRTVKDTLLSHVGVSLSVLPGLRRVRQSAGNILQLLSCLSNPWNWTDDSDCSRFSEPAKLLVQELARAIGVNLLEETFETTGNACAERVRKKQLEQLSIDSSSGKTVGAGVEGIVLSEKPSWESLVVLLKSALQEEMKQFEVHSTQCTCEVRCQANGSYFIAAKGFSKTMVAFDRSYGGSPTVQFYSDRHRNRMLKKVACAVPPPFAMRLPLYVTVEGCSQEEGLSFLRRMVCFTPLHCNSLDILYVLVELLLYLINHPLVKSDETKSSGLQGLMSEAYRSLLRTSAKMWGEESPAAMPSLLKMQMLEVMSRLCIHQLTYKELPKVFSPCIEEIRSGGVLNGVLEEAAMRYDVEIGTSKASKDGLLSERGKPKLGKFLSRSTYLVKHVEFLTCVWEYMRRFKPSVFEEISQLEKKEETKKPVVTSTTPKPAPTQWSCPTCTYKNPPARTRCEMCGGAREQPSEPAPPKSPTPAEKKKDDTKTRERDLEKTNQLKLVVARLREIMSSSKMHEIGPVVTEGKAKTPADEKPGAGDGKATELKYVKGATLACKDTCGKWIDAEVRDTKENEIFVHYVNYDDRWDEWISTSSQRLRPRGDPAKDSKSTDEKKRDPEVSDKVVESICLLDLSLNSVWWPLFLHRVPQAREDLESEAKRAEGIDLTHEYSLTPLVPLAALLFDKKVRLALFDAIIKCSTIPNRKLPEITVDTSNIIGMGGAAERRSGSGLFGQIKHQFKRLSVAQFRGKLGEYSWATRWKGGRNQGSEGLPGPFQQSMGMIWTELNERAQRRDTRSPVILCPNGDLEIGDKDRDNLLLNPGLKSPSSFRCLGQLLGCVLRSSSSCSLPFSRTVWRALVYGHAHIIRRGFFEKIAELESFDKNQGRQLVRLITQSEAEFAALGYTYTTSLSNGRVIELFAGGHKHRVAYEDRLFYAELVLNARLEENVSQTDLVRQGVLAVIPRYSKSRHQTELSPICYLMTLEELERRVCGSPEIDLDLLKRKTVYKGAKDTSKIVEWFWNVMHGLSKRDRQRFIQFAWARSRLPHDMATNNNIKMLLNFTKSTDRDLPKAQTCFFLVDMPMYSSEEIMRDKLLLALNCDEINSWYHLTFHT</sequence>
<dbReference type="InterPro" id="IPR036443">
    <property type="entry name" value="Znf_RanBP2_sf"/>
</dbReference>
<dbReference type="SMART" id="SM00119">
    <property type="entry name" value="HECTc"/>
    <property type="match status" value="1"/>
</dbReference>
<dbReference type="InterPro" id="IPR016197">
    <property type="entry name" value="Chromo-like_dom_sf"/>
</dbReference>
<evidence type="ECO:0000256" key="3">
    <source>
        <dbReference type="ARBA" id="ARBA00022723"/>
    </source>
</evidence>
<evidence type="ECO:0000256" key="7">
    <source>
        <dbReference type="ARBA" id="ARBA00023242"/>
    </source>
</evidence>
<dbReference type="SUPFAM" id="SSF46934">
    <property type="entry name" value="UBA-like"/>
    <property type="match status" value="1"/>
</dbReference>
<feature type="compositionally biased region" description="Basic and acidic residues" evidence="10">
    <location>
        <begin position="1754"/>
        <end position="1792"/>
    </location>
</feature>
<evidence type="ECO:0000256" key="4">
    <source>
        <dbReference type="ARBA" id="ARBA00022771"/>
    </source>
</evidence>
<dbReference type="PROSITE" id="PS50030">
    <property type="entry name" value="UBA"/>
    <property type="match status" value="1"/>
</dbReference>
<dbReference type="PANTHER" id="PTHR46654:SF1">
    <property type="entry name" value="E3 UBIQUITIN-PROTEIN LIGASE HECTD3"/>
    <property type="match status" value="1"/>
</dbReference>
<feature type="region of interest" description="Disordered" evidence="10">
    <location>
        <begin position="1865"/>
        <end position="1892"/>
    </location>
</feature>
<dbReference type="PROSITE" id="PS50199">
    <property type="entry name" value="ZF_RANBP2_2"/>
    <property type="match status" value="1"/>
</dbReference>
<dbReference type="InterPro" id="IPR018123">
    <property type="entry name" value="WWE-dom_subgr"/>
</dbReference>
<feature type="region of interest" description="Disordered" evidence="10">
    <location>
        <begin position="2432"/>
        <end position="2489"/>
    </location>
</feature>
<dbReference type="GO" id="GO:0004842">
    <property type="term" value="F:ubiquitin-protein transferase activity"/>
    <property type="evidence" value="ECO:0007669"/>
    <property type="project" value="InterPro"/>
</dbReference>
<keyword evidence="6" id="KW-0862">Zinc</keyword>
<evidence type="ECO:0000259" key="12">
    <source>
        <dbReference type="PROSITE" id="PS50199"/>
    </source>
</evidence>
<dbReference type="InterPro" id="IPR004170">
    <property type="entry name" value="WWE_dom"/>
</dbReference>
<dbReference type="PROSITE" id="PS50918">
    <property type="entry name" value="WWE"/>
    <property type="match status" value="1"/>
</dbReference>
<feature type="compositionally biased region" description="Acidic residues" evidence="10">
    <location>
        <begin position="1793"/>
        <end position="1810"/>
    </location>
</feature>
<evidence type="ECO:0000256" key="9">
    <source>
        <dbReference type="PROSITE-ProRule" id="PRU00322"/>
    </source>
</evidence>
<keyword evidence="2" id="KW-0597">Phosphoprotein</keyword>
<dbReference type="Gene3D" id="2.30.30.140">
    <property type="match status" value="3"/>
</dbReference>
<feature type="region of interest" description="Disordered" evidence="10">
    <location>
        <begin position="1730"/>
        <end position="1839"/>
    </location>
</feature>
<dbReference type="Gene3D" id="1.10.8.10">
    <property type="entry name" value="DNA helicase RuvA subunit, C-terminal domain"/>
    <property type="match status" value="1"/>
</dbReference>
<dbReference type="InterPro" id="IPR001876">
    <property type="entry name" value="Znf_RanBP2"/>
</dbReference>
<feature type="compositionally biased region" description="Basic and acidic residues" evidence="10">
    <location>
        <begin position="3565"/>
        <end position="3582"/>
    </location>
</feature>
<keyword evidence="4 9" id="KW-0863">Zinc-finger</keyword>
<dbReference type="GO" id="GO:0005634">
    <property type="term" value="C:nucleus"/>
    <property type="evidence" value="ECO:0007669"/>
    <property type="project" value="UniProtKB-SubCell"/>
</dbReference>
<feature type="domain" description="WWE" evidence="14">
    <location>
        <begin position="26"/>
        <end position="102"/>
    </location>
</feature>
<dbReference type="Gene3D" id="3.30.720.50">
    <property type="match status" value="1"/>
</dbReference>
<accession>A0A7S3YV28</accession>
<evidence type="ECO:0000256" key="8">
    <source>
        <dbReference type="PROSITE-ProRule" id="PRU00104"/>
    </source>
</evidence>
<reference evidence="15" key="1">
    <citation type="submission" date="2021-01" db="EMBL/GenBank/DDBJ databases">
        <authorList>
            <person name="Corre E."/>
            <person name="Pelletier E."/>
            <person name="Niang G."/>
            <person name="Scheremetjew M."/>
            <person name="Finn R."/>
            <person name="Kale V."/>
            <person name="Holt S."/>
            <person name="Cochrane G."/>
            <person name="Meng A."/>
            <person name="Brown T."/>
            <person name="Cohen L."/>
        </authorList>
    </citation>
    <scope>NUCLEOTIDE SEQUENCE</scope>
    <source>
        <strain evidence="15">CCCM811</strain>
    </source>
</reference>
<evidence type="ECO:0000256" key="5">
    <source>
        <dbReference type="ARBA" id="ARBA00022786"/>
    </source>
</evidence>
<dbReference type="PROSITE" id="PS50237">
    <property type="entry name" value="HECT"/>
    <property type="match status" value="1"/>
</dbReference>
<evidence type="ECO:0000313" key="15">
    <source>
        <dbReference type="EMBL" id="CAE0662865.1"/>
    </source>
</evidence>
<dbReference type="CDD" id="cd14270">
    <property type="entry name" value="UBA"/>
    <property type="match status" value="1"/>
</dbReference>
<feature type="region of interest" description="Disordered" evidence="10">
    <location>
        <begin position="3682"/>
        <end position="3703"/>
    </location>
</feature>
<dbReference type="Pfam" id="PF00641">
    <property type="entry name" value="Zn_ribbon_RanBP"/>
    <property type="match status" value="1"/>
</dbReference>
<keyword evidence="7" id="KW-0539">Nucleus</keyword>
<dbReference type="PROSITE" id="PS01358">
    <property type="entry name" value="ZF_RANBP2_1"/>
    <property type="match status" value="2"/>
</dbReference>
<evidence type="ECO:0000256" key="1">
    <source>
        <dbReference type="ARBA" id="ARBA00004123"/>
    </source>
</evidence>
<dbReference type="Gene3D" id="2.30.30.380">
    <property type="entry name" value="Zn-finger domain of Sec23/24"/>
    <property type="match status" value="1"/>
</dbReference>
<dbReference type="InterPro" id="IPR015940">
    <property type="entry name" value="UBA"/>
</dbReference>
<feature type="compositionally biased region" description="Basic and acidic residues" evidence="10">
    <location>
        <begin position="2432"/>
        <end position="2483"/>
    </location>
</feature>
<evidence type="ECO:0000256" key="6">
    <source>
        <dbReference type="ARBA" id="ARBA00022833"/>
    </source>
</evidence>
<dbReference type="SUPFAM" id="SSF54160">
    <property type="entry name" value="Chromo domain-like"/>
    <property type="match status" value="3"/>
</dbReference>
<dbReference type="SMART" id="SM00678">
    <property type="entry name" value="WWE"/>
    <property type="match status" value="1"/>
</dbReference>
<dbReference type="Pfam" id="PF02825">
    <property type="entry name" value="WWE"/>
    <property type="match status" value="1"/>
</dbReference>
<dbReference type="InterPro" id="IPR000569">
    <property type="entry name" value="HECT_dom"/>
</dbReference>
<evidence type="ECO:0000256" key="10">
    <source>
        <dbReference type="SAM" id="MobiDB-lite"/>
    </source>
</evidence>
<dbReference type="InterPro" id="IPR037197">
    <property type="entry name" value="WWE_dom_sf"/>
</dbReference>
<dbReference type="Gene3D" id="3.30.2410.10">
    <property type="entry name" value="Hect, E3 ligase catalytic domain"/>
    <property type="match status" value="1"/>
</dbReference>
<dbReference type="SUPFAM" id="SSF90209">
    <property type="entry name" value="Ran binding protein zinc finger-like"/>
    <property type="match status" value="1"/>
</dbReference>
<feature type="domain" description="HECT" evidence="13">
    <location>
        <begin position="3914"/>
        <end position="4195"/>
    </location>
</feature>
<feature type="region of interest" description="Disordered" evidence="10">
    <location>
        <begin position="3545"/>
        <end position="3582"/>
    </location>
</feature>
<dbReference type="EMBL" id="HBIV01020010">
    <property type="protein sequence ID" value="CAE0662865.1"/>
    <property type="molecule type" value="Transcribed_RNA"/>
</dbReference>
<evidence type="ECO:0000259" key="11">
    <source>
        <dbReference type="PROSITE" id="PS50030"/>
    </source>
</evidence>
<name>A0A7S3YV28_9EUKA</name>
<evidence type="ECO:0008006" key="16">
    <source>
        <dbReference type="Google" id="ProtNLM"/>
    </source>
</evidence>
<keyword evidence="3" id="KW-0479">Metal-binding</keyword>
<dbReference type="InterPro" id="IPR042469">
    <property type="entry name" value="HECTD3"/>
</dbReference>
<keyword evidence="5 8" id="KW-0833">Ubl conjugation pathway</keyword>
<protein>
    <recommendedName>
        <fullName evidence="16">HECT-type E3 ubiquitin transferase</fullName>
    </recommendedName>
</protein>
<evidence type="ECO:0000259" key="13">
    <source>
        <dbReference type="PROSITE" id="PS50237"/>
    </source>
</evidence>
<dbReference type="Pfam" id="PF00632">
    <property type="entry name" value="HECT"/>
    <property type="match status" value="1"/>
</dbReference>
<dbReference type="InterPro" id="IPR009060">
    <property type="entry name" value="UBA-like_sf"/>
</dbReference>
<dbReference type="CDD" id="cd20104">
    <property type="entry name" value="MBT_PHF20L1-like"/>
    <property type="match status" value="2"/>
</dbReference>
<dbReference type="GO" id="GO:0008270">
    <property type="term" value="F:zinc ion binding"/>
    <property type="evidence" value="ECO:0007669"/>
    <property type="project" value="UniProtKB-KW"/>
</dbReference>
<dbReference type="InterPro" id="IPR035983">
    <property type="entry name" value="Hect_E3_ubiquitin_ligase"/>
</dbReference>
<dbReference type="SUPFAM" id="SSF56204">
    <property type="entry name" value="Hect, E3 ligase catalytic domain"/>
    <property type="match status" value="1"/>
</dbReference>
<feature type="domain" description="RanBP2-type" evidence="12">
    <location>
        <begin position="3521"/>
        <end position="3552"/>
    </location>
</feature>
<dbReference type="SMART" id="SM00547">
    <property type="entry name" value="ZnF_RBZ"/>
    <property type="match status" value="2"/>
</dbReference>
<dbReference type="PANTHER" id="PTHR46654">
    <property type="entry name" value="E3 UBIQUITIN-PROTEIN LIGASE HECTD3"/>
    <property type="match status" value="1"/>
</dbReference>
<proteinExistence type="predicted"/>
<organism evidence="15">
    <name type="scientific">Lotharella globosa</name>
    <dbReference type="NCBI Taxonomy" id="91324"/>
    <lineage>
        <taxon>Eukaryota</taxon>
        <taxon>Sar</taxon>
        <taxon>Rhizaria</taxon>
        <taxon>Cercozoa</taxon>
        <taxon>Chlorarachniophyceae</taxon>
        <taxon>Lotharella</taxon>
    </lineage>
</organism>
<evidence type="ECO:0000259" key="14">
    <source>
        <dbReference type="PROSITE" id="PS50918"/>
    </source>
</evidence>
<feature type="compositionally biased region" description="Basic and acidic residues" evidence="10">
    <location>
        <begin position="3685"/>
        <end position="3703"/>
    </location>
</feature>
<dbReference type="Gene3D" id="3.90.1750.10">
    <property type="entry name" value="Hect, E3 ligase catalytic domains"/>
    <property type="match status" value="1"/>
</dbReference>
<feature type="region of interest" description="Disordered" evidence="10">
    <location>
        <begin position="2877"/>
        <end position="2898"/>
    </location>
</feature>